<evidence type="ECO:0000256" key="1">
    <source>
        <dbReference type="ARBA" id="ARBA00022527"/>
    </source>
</evidence>
<evidence type="ECO:0000256" key="3">
    <source>
        <dbReference type="ARBA" id="ARBA00022741"/>
    </source>
</evidence>
<dbReference type="Pfam" id="PF00069">
    <property type="entry name" value="Pkinase"/>
    <property type="match status" value="1"/>
</dbReference>
<keyword evidence="2" id="KW-0808">Transferase</keyword>
<protein>
    <recommendedName>
        <fullName evidence="8">Protein kinase domain-containing protein</fullName>
    </recommendedName>
</protein>
<dbReference type="Proteomes" id="UP000001593">
    <property type="component" value="Unassembled WGS sequence"/>
</dbReference>
<comment type="similarity">
    <text evidence="7">Belongs to the protein kinase superfamily.</text>
</comment>
<sequence length="266" mass="30071">MSPNYDMLELIGEGSFAKVFRCIERKTGLEFAAKELRLTDVEDKEKIEQEIAVWKDLRHENIVSLYSSIREGETVCLIMEYVAGGSLFDEVIQQTYYSEKQARLVTRQLLNALEYLHSRRIVHRDIKPDNLLLKRTGNNVTIKLADFGLAQALPNDTDVISCGASGAPMFLAPETVLEEPIGRAVDIWACGVIFYLLLVGYPPFWSNSDEQLLLSILRGQYTMPSPFWDNVSNDARDLVHKLIVVDPEARISAKEALSHPALKENE</sequence>
<dbReference type="OMA" id="XLARKEN"/>
<dbReference type="PROSITE" id="PS00107">
    <property type="entry name" value="PROTEIN_KINASE_ATP"/>
    <property type="match status" value="1"/>
</dbReference>
<dbReference type="STRING" id="45351.A7S4Z6"/>
<keyword evidence="4" id="KW-0418">Kinase</keyword>
<dbReference type="OrthoDB" id="1738954at2759"/>
<dbReference type="GO" id="GO:0034504">
    <property type="term" value="P:protein localization to nucleus"/>
    <property type="evidence" value="ECO:0000318"/>
    <property type="project" value="GO_Central"/>
</dbReference>
<dbReference type="SUPFAM" id="SSF56112">
    <property type="entry name" value="Protein kinase-like (PK-like)"/>
    <property type="match status" value="1"/>
</dbReference>
<evidence type="ECO:0000313" key="9">
    <source>
        <dbReference type="EMBL" id="EDO41242.1"/>
    </source>
</evidence>
<dbReference type="GO" id="GO:0005524">
    <property type="term" value="F:ATP binding"/>
    <property type="evidence" value="ECO:0007669"/>
    <property type="project" value="UniProtKB-UniRule"/>
</dbReference>
<dbReference type="InterPro" id="IPR008271">
    <property type="entry name" value="Ser/Thr_kinase_AS"/>
</dbReference>
<dbReference type="GO" id="GO:0004674">
    <property type="term" value="F:protein serine/threonine kinase activity"/>
    <property type="evidence" value="ECO:0000318"/>
    <property type="project" value="GO_Central"/>
</dbReference>
<keyword evidence="10" id="KW-1185">Reference proteome</keyword>
<dbReference type="PROSITE" id="PS00108">
    <property type="entry name" value="PROTEIN_KINASE_ST"/>
    <property type="match status" value="1"/>
</dbReference>
<dbReference type="AlphaFoldDB" id="A7S4Z6"/>
<evidence type="ECO:0000256" key="7">
    <source>
        <dbReference type="RuleBase" id="RU000304"/>
    </source>
</evidence>
<dbReference type="InterPro" id="IPR017441">
    <property type="entry name" value="Protein_kinase_ATP_BS"/>
</dbReference>
<keyword evidence="3 6" id="KW-0547">Nucleotide-binding</keyword>
<dbReference type="PROSITE" id="PS50011">
    <property type="entry name" value="PROTEIN_KINASE_DOM"/>
    <property type="match status" value="1"/>
</dbReference>
<dbReference type="EMBL" id="DS469580">
    <property type="protein sequence ID" value="EDO41242.1"/>
    <property type="molecule type" value="Genomic_DNA"/>
</dbReference>
<dbReference type="InParanoid" id="A7S4Z6"/>
<keyword evidence="1 7" id="KW-0723">Serine/threonine-protein kinase</keyword>
<name>A7S4Z6_NEMVE</name>
<organism evidence="9 10">
    <name type="scientific">Nematostella vectensis</name>
    <name type="common">Starlet sea anemone</name>
    <dbReference type="NCBI Taxonomy" id="45351"/>
    <lineage>
        <taxon>Eukaryota</taxon>
        <taxon>Metazoa</taxon>
        <taxon>Cnidaria</taxon>
        <taxon>Anthozoa</taxon>
        <taxon>Hexacorallia</taxon>
        <taxon>Actiniaria</taxon>
        <taxon>Edwardsiidae</taxon>
        <taxon>Nematostella</taxon>
    </lineage>
</organism>
<dbReference type="PhylomeDB" id="A7S4Z6"/>
<dbReference type="eggNOG" id="KOG0033">
    <property type="taxonomic scope" value="Eukaryota"/>
</dbReference>
<proteinExistence type="inferred from homology"/>
<dbReference type="FunFam" id="3.30.200.20:FF:000042">
    <property type="entry name" value="Aurora kinase A"/>
    <property type="match status" value="1"/>
</dbReference>
<dbReference type="Gene3D" id="1.10.510.10">
    <property type="entry name" value="Transferase(Phosphotransferase) domain 1"/>
    <property type="match status" value="1"/>
</dbReference>
<dbReference type="GO" id="GO:0005737">
    <property type="term" value="C:cytoplasm"/>
    <property type="evidence" value="ECO:0000318"/>
    <property type="project" value="GO_Central"/>
</dbReference>
<dbReference type="KEGG" id="nve:5513006"/>
<dbReference type="HOGENOM" id="CLU_000288_63_0_1"/>
<feature type="non-terminal residue" evidence="9">
    <location>
        <position position="266"/>
    </location>
</feature>
<feature type="binding site" evidence="6">
    <location>
        <position position="34"/>
    </location>
    <ligand>
        <name>ATP</name>
        <dbReference type="ChEBI" id="CHEBI:30616"/>
    </ligand>
</feature>
<dbReference type="GO" id="GO:0005634">
    <property type="term" value="C:nucleus"/>
    <property type="evidence" value="ECO:0000318"/>
    <property type="project" value="GO_Central"/>
</dbReference>
<dbReference type="InterPro" id="IPR000719">
    <property type="entry name" value="Prot_kinase_dom"/>
</dbReference>
<evidence type="ECO:0000313" key="10">
    <source>
        <dbReference type="Proteomes" id="UP000001593"/>
    </source>
</evidence>
<evidence type="ECO:0000256" key="6">
    <source>
        <dbReference type="PROSITE-ProRule" id="PRU10141"/>
    </source>
</evidence>
<dbReference type="Gene3D" id="3.30.200.20">
    <property type="entry name" value="Phosphorylase Kinase, domain 1"/>
    <property type="match status" value="1"/>
</dbReference>
<evidence type="ECO:0000256" key="5">
    <source>
        <dbReference type="ARBA" id="ARBA00022840"/>
    </source>
</evidence>
<dbReference type="PANTHER" id="PTHR24347">
    <property type="entry name" value="SERINE/THREONINE-PROTEIN KINASE"/>
    <property type="match status" value="1"/>
</dbReference>
<evidence type="ECO:0000259" key="8">
    <source>
        <dbReference type="PROSITE" id="PS50011"/>
    </source>
</evidence>
<feature type="domain" description="Protein kinase" evidence="8">
    <location>
        <begin position="5"/>
        <end position="262"/>
    </location>
</feature>
<keyword evidence="5 6" id="KW-0067">ATP-binding</keyword>
<dbReference type="CDD" id="cd05117">
    <property type="entry name" value="STKc_CAMK"/>
    <property type="match status" value="1"/>
</dbReference>
<gene>
    <name evidence="9" type="ORF">NEMVEDRAFT_v1g51603</name>
</gene>
<dbReference type="FunFam" id="1.10.510.10:FF:001701">
    <property type="entry name" value="Phosphorylase kinase catalytic subunit gamma 2"/>
    <property type="match status" value="1"/>
</dbReference>
<reference evidence="9 10" key="1">
    <citation type="journal article" date="2007" name="Science">
        <title>Sea anemone genome reveals ancestral eumetazoan gene repertoire and genomic organization.</title>
        <authorList>
            <person name="Putnam N.H."/>
            <person name="Srivastava M."/>
            <person name="Hellsten U."/>
            <person name="Dirks B."/>
            <person name="Chapman J."/>
            <person name="Salamov A."/>
            <person name="Terry A."/>
            <person name="Shapiro H."/>
            <person name="Lindquist E."/>
            <person name="Kapitonov V.V."/>
            <person name="Jurka J."/>
            <person name="Genikhovich G."/>
            <person name="Grigoriev I.V."/>
            <person name="Lucas S.M."/>
            <person name="Steele R.E."/>
            <person name="Finnerty J.R."/>
            <person name="Technau U."/>
            <person name="Martindale M.Q."/>
            <person name="Rokhsar D.S."/>
        </authorList>
    </citation>
    <scope>NUCLEOTIDE SEQUENCE [LARGE SCALE GENOMIC DNA]</scope>
    <source>
        <strain evidence="10">CH2 X CH6</strain>
    </source>
</reference>
<evidence type="ECO:0000256" key="2">
    <source>
        <dbReference type="ARBA" id="ARBA00022679"/>
    </source>
</evidence>
<dbReference type="SMART" id="SM00220">
    <property type="entry name" value="S_TKc"/>
    <property type="match status" value="1"/>
</dbReference>
<dbReference type="InterPro" id="IPR011009">
    <property type="entry name" value="Kinase-like_dom_sf"/>
</dbReference>
<evidence type="ECO:0000256" key="4">
    <source>
        <dbReference type="ARBA" id="ARBA00022777"/>
    </source>
</evidence>
<accession>A7S4Z6</accession>